<evidence type="ECO:0000313" key="3">
    <source>
        <dbReference type="Proteomes" id="UP000499080"/>
    </source>
</evidence>
<dbReference type="AlphaFoldDB" id="A0A4Y2IIS2"/>
<gene>
    <name evidence="2" type="ORF">AVEN_220636_1</name>
</gene>
<keyword evidence="3" id="KW-1185">Reference proteome</keyword>
<dbReference type="Proteomes" id="UP000499080">
    <property type="component" value="Unassembled WGS sequence"/>
</dbReference>
<feature type="region of interest" description="Disordered" evidence="1">
    <location>
        <begin position="58"/>
        <end position="86"/>
    </location>
</feature>
<protein>
    <submittedName>
        <fullName evidence="2">Uncharacterized protein</fullName>
    </submittedName>
</protein>
<feature type="compositionally biased region" description="Basic and acidic residues" evidence="1">
    <location>
        <begin position="64"/>
        <end position="81"/>
    </location>
</feature>
<feature type="non-terminal residue" evidence="2">
    <location>
        <position position="137"/>
    </location>
</feature>
<evidence type="ECO:0000256" key="1">
    <source>
        <dbReference type="SAM" id="MobiDB-lite"/>
    </source>
</evidence>
<sequence length="137" mass="15277">MLSVWSQDGSFVNLQCDSSDPESKENAASPQKSFMREDFELAKDCLLLGDDDEMEVAEVDSEDENKISNHSEKEIESKNLTEDPEEEIEVLEVIKLQTPNGKKSFSEAGENSGDGESLEIIPCDLEEKQESEQVKSS</sequence>
<feature type="region of interest" description="Disordered" evidence="1">
    <location>
        <begin position="1"/>
        <end position="35"/>
    </location>
</feature>
<proteinExistence type="predicted"/>
<feature type="region of interest" description="Disordered" evidence="1">
    <location>
        <begin position="99"/>
        <end position="137"/>
    </location>
</feature>
<accession>A0A4Y2IIS2</accession>
<evidence type="ECO:0000313" key="2">
    <source>
        <dbReference type="EMBL" id="GBM76866.1"/>
    </source>
</evidence>
<organism evidence="2 3">
    <name type="scientific">Araneus ventricosus</name>
    <name type="common">Orbweaver spider</name>
    <name type="synonym">Epeira ventricosa</name>
    <dbReference type="NCBI Taxonomy" id="182803"/>
    <lineage>
        <taxon>Eukaryota</taxon>
        <taxon>Metazoa</taxon>
        <taxon>Ecdysozoa</taxon>
        <taxon>Arthropoda</taxon>
        <taxon>Chelicerata</taxon>
        <taxon>Arachnida</taxon>
        <taxon>Araneae</taxon>
        <taxon>Araneomorphae</taxon>
        <taxon>Entelegynae</taxon>
        <taxon>Araneoidea</taxon>
        <taxon>Araneidae</taxon>
        <taxon>Araneus</taxon>
    </lineage>
</organism>
<name>A0A4Y2IIS2_ARAVE</name>
<feature type="compositionally biased region" description="Polar residues" evidence="1">
    <location>
        <begin position="1"/>
        <end position="18"/>
    </location>
</feature>
<dbReference type="EMBL" id="BGPR01185890">
    <property type="protein sequence ID" value="GBM76866.1"/>
    <property type="molecule type" value="Genomic_DNA"/>
</dbReference>
<comment type="caution">
    <text evidence="2">The sequence shown here is derived from an EMBL/GenBank/DDBJ whole genome shotgun (WGS) entry which is preliminary data.</text>
</comment>
<reference evidence="2 3" key="1">
    <citation type="journal article" date="2019" name="Sci. Rep.">
        <title>Orb-weaving spider Araneus ventricosus genome elucidates the spidroin gene catalogue.</title>
        <authorList>
            <person name="Kono N."/>
            <person name="Nakamura H."/>
            <person name="Ohtoshi R."/>
            <person name="Moran D.A.P."/>
            <person name="Shinohara A."/>
            <person name="Yoshida Y."/>
            <person name="Fujiwara M."/>
            <person name="Mori M."/>
            <person name="Tomita M."/>
            <person name="Arakawa K."/>
        </authorList>
    </citation>
    <scope>NUCLEOTIDE SEQUENCE [LARGE SCALE GENOMIC DNA]</scope>
</reference>
<feature type="compositionally biased region" description="Basic and acidic residues" evidence="1">
    <location>
        <begin position="125"/>
        <end position="137"/>
    </location>
</feature>